<gene>
    <name evidence="1" type="ORF">FOT62_18865</name>
</gene>
<reference evidence="1 2" key="1">
    <citation type="submission" date="2019-07" db="EMBL/GenBank/DDBJ databases">
        <title>Serratia strains were isolated from fresh produce.</title>
        <authorList>
            <person name="Cho G.-S."/>
            <person name="Stein M."/>
            <person name="Lee W."/>
            <person name="Suh S.H."/>
            <person name="Franz C.M.A.P."/>
        </authorList>
    </citation>
    <scope>NUCLEOTIDE SEQUENCE [LARGE SCALE GENOMIC DNA]</scope>
    <source>
        <strain evidence="1 2">S16</strain>
    </source>
</reference>
<evidence type="ECO:0000313" key="1">
    <source>
        <dbReference type="EMBL" id="TXE30628.1"/>
    </source>
</evidence>
<protein>
    <submittedName>
        <fullName evidence="1">Uncharacterized protein</fullName>
    </submittedName>
</protein>
<dbReference type="AlphaFoldDB" id="A0A5C7CAT0"/>
<organism evidence="1 2">
    <name type="scientific">Serratia marcescens</name>
    <dbReference type="NCBI Taxonomy" id="615"/>
    <lineage>
        <taxon>Bacteria</taxon>
        <taxon>Pseudomonadati</taxon>
        <taxon>Pseudomonadota</taxon>
        <taxon>Gammaproteobacteria</taxon>
        <taxon>Enterobacterales</taxon>
        <taxon>Yersiniaceae</taxon>
        <taxon>Serratia</taxon>
    </lineage>
</organism>
<evidence type="ECO:0000313" key="2">
    <source>
        <dbReference type="Proteomes" id="UP000321126"/>
    </source>
</evidence>
<proteinExistence type="predicted"/>
<dbReference type="RefSeq" id="WP_147881875.1">
    <property type="nucleotide sequence ID" value="NZ_VOUQ01000010.1"/>
</dbReference>
<name>A0A5C7CAT0_SERMA</name>
<comment type="caution">
    <text evidence="1">The sequence shown here is derived from an EMBL/GenBank/DDBJ whole genome shotgun (WGS) entry which is preliminary data.</text>
</comment>
<dbReference type="EMBL" id="VOUQ01000010">
    <property type="protein sequence ID" value="TXE30628.1"/>
    <property type="molecule type" value="Genomic_DNA"/>
</dbReference>
<accession>A0A5C7CAT0</accession>
<sequence length="105" mass="11739">MGLNGAFVPEGEEYYRDRINQRTRNLIVNAWSSPMWGNGNIDAYFNGQTDPMIKPMTSLRDVDQTGIIQASFLDVNGKKQSIDEIQLVMDFLRHGVASNDGSDNA</sequence>
<dbReference type="Proteomes" id="UP000321126">
    <property type="component" value="Unassembled WGS sequence"/>
</dbReference>